<accession>A0A0F9TJ18</accession>
<dbReference type="GO" id="GO:0003677">
    <property type="term" value="F:DNA binding"/>
    <property type="evidence" value="ECO:0007669"/>
    <property type="project" value="InterPro"/>
</dbReference>
<dbReference type="EMBL" id="LAZR01001193">
    <property type="protein sequence ID" value="KKN48971.1"/>
    <property type="molecule type" value="Genomic_DNA"/>
</dbReference>
<reference evidence="2" key="1">
    <citation type="journal article" date="2015" name="Nature">
        <title>Complex archaea that bridge the gap between prokaryotes and eukaryotes.</title>
        <authorList>
            <person name="Spang A."/>
            <person name="Saw J.H."/>
            <person name="Jorgensen S.L."/>
            <person name="Zaremba-Niedzwiedzka K."/>
            <person name="Martijn J."/>
            <person name="Lind A.E."/>
            <person name="van Eijk R."/>
            <person name="Schleper C."/>
            <person name="Guy L."/>
            <person name="Ettema T.J."/>
        </authorList>
    </citation>
    <scope>NUCLEOTIDE SEQUENCE</scope>
</reference>
<evidence type="ECO:0000313" key="2">
    <source>
        <dbReference type="EMBL" id="KKN48971.1"/>
    </source>
</evidence>
<dbReference type="PANTHER" id="PTHR33360">
    <property type="entry name" value="TRANSPOSASE FOR INSERTION SEQUENCE ELEMENT IS200"/>
    <property type="match status" value="1"/>
</dbReference>
<dbReference type="PANTHER" id="PTHR33360:SF2">
    <property type="entry name" value="TRANSPOSASE FOR INSERTION SEQUENCE ELEMENT IS200"/>
    <property type="match status" value="1"/>
</dbReference>
<sequence length="150" mass="17016">MAQTFFRLAYHGVFSTKNRAAVLTEHILPELVKVVGGIIRDRDGALLAMNGTANHIHLLAMFHPKRAVSDMFRDVKSVSTDWVHAKFPTHASFAWQSGYGVFSVSESAIQRVTNYIEGQTQHHQTISFEDELLALLERHGIKYDLKYVFD</sequence>
<name>A0A0F9TJ18_9ZZZZ</name>
<dbReference type="Gene3D" id="3.30.70.1290">
    <property type="entry name" value="Transposase IS200-like"/>
    <property type="match status" value="1"/>
</dbReference>
<dbReference type="SMART" id="SM01321">
    <property type="entry name" value="Y1_Tnp"/>
    <property type="match status" value="1"/>
</dbReference>
<dbReference type="GO" id="GO:0004803">
    <property type="term" value="F:transposase activity"/>
    <property type="evidence" value="ECO:0007669"/>
    <property type="project" value="InterPro"/>
</dbReference>
<comment type="caution">
    <text evidence="2">The sequence shown here is derived from an EMBL/GenBank/DDBJ whole genome shotgun (WGS) entry which is preliminary data.</text>
</comment>
<evidence type="ECO:0000259" key="1">
    <source>
        <dbReference type="SMART" id="SM01321"/>
    </source>
</evidence>
<protein>
    <recommendedName>
        <fullName evidence="1">Transposase IS200-like domain-containing protein</fullName>
    </recommendedName>
</protein>
<dbReference type="NCBIfam" id="NF033573">
    <property type="entry name" value="transpos_IS200"/>
    <property type="match status" value="1"/>
</dbReference>
<dbReference type="GO" id="GO:0006313">
    <property type="term" value="P:DNA transposition"/>
    <property type="evidence" value="ECO:0007669"/>
    <property type="project" value="InterPro"/>
</dbReference>
<proteinExistence type="predicted"/>
<dbReference type="AlphaFoldDB" id="A0A0F9TJ18"/>
<dbReference type="SUPFAM" id="SSF143422">
    <property type="entry name" value="Transposase IS200-like"/>
    <property type="match status" value="1"/>
</dbReference>
<organism evidence="2">
    <name type="scientific">marine sediment metagenome</name>
    <dbReference type="NCBI Taxonomy" id="412755"/>
    <lineage>
        <taxon>unclassified sequences</taxon>
        <taxon>metagenomes</taxon>
        <taxon>ecological metagenomes</taxon>
    </lineage>
</organism>
<gene>
    <name evidence="2" type="ORF">LCGC14_0647430</name>
</gene>
<dbReference type="InterPro" id="IPR036515">
    <property type="entry name" value="Transposase_17_sf"/>
</dbReference>
<dbReference type="Pfam" id="PF01797">
    <property type="entry name" value="Y1_Tnp"/>
    <property type="match status" value="1"/>
</dbReference>
<dbReference type="InterPro" id="IPR002686">
    <property type="entry name" value="Transposase_17"/>
</dbReference>
<feature type="domain" description="Transposase IS200-like" evidence="1">
    <location>
        <begin position="5"/>
        <end position="119"/>
    </location>
</feature>